<feature type="domain" description="Radical SAM core" evidence="7">
    <location>
        <begin position="1"/>
        <end position="207"/>
    </location>
</feature>
<comment type="caution">
    <text evidence="8">The sequence shown here is derived from an EMBL/GenBank/DDBJ whole genome shotgun (WGS) entry which is preliminary data.</text>
</comment>
<dbReference type="InterPro" id="IPR027633">
    <property type="entry name" value="rSAM_NirJ2"/>
</dbReference>
<protein>
    <submittedName>
        <fullName evidence="8">Radical SAM domain heme biosynthesis protein</fullName>
    </submittedName>
</protein>
<dbReference type="InterPro" id="IPR017200">
    <property type="entry name" value="PqqE-like"/>
</dbReference>
<dbReference type="PANTHER" id="PTHR11228">
    <property type="entry name" value="RADICAL SAM DOMAIN PROTEIN"/>
    <property type="match status" value="1"/>
</dbReference>
<dbReference type="PIRSF" id="PIRSF037420">
    <property type="entry name" value="PQQ_syn_pqqE"/>
    <property type="match status" value="1"/>
</dbReference>
<dbReference type="SFLD" id="SFLDG01067">
    <property type="entry name" value="SPASM/twitch_domain_containing"/>
    <property type="match status" value="1"/>
</dbReference>
<dbReference type="InterPro" id="IPR007197">
    <property type="entry name" value="rSAM"/>
</dbReference>
<dbReference type="RefSeq" id="WP_017894974.1">
    <property type="nucleotide sequence ID" value="NZ_CBXI010000044.1"/>
</dbReference>
<organism evidence="8 9">
    <name type="scientific">Clostridium tyrobutyricum DIVETGP</name>
    <dbReference type="NCBI Taxonomy" id="1408889"/>
    <lineage>
        <taxon>Bacteria</taxon>
        <taxon>Bacillati</taxon>
        <taxon>Bacillota</taxon>
        <taxon>Clostridia</taxon>
        <taxon>Eubacteriales</taxon>
        <taxon>Clostridiaceae</taxon>
        <taxon>Clostridium</taxon>
    </lineage>
</organism>
<dbReference type="Gene3D" id="3.20.20.70">
    <property type="entry name" value="Aldolase class I"/>
    <property type="match status" value="1"/>
</dbReference>
<reference evidence="8 9" key="1">
    <citation type="journal article" date="2015" name="Genome Announc.">
        <title>Draft Genome Sequence of Clostridium tyrobutyricum Strain DIVETGP, Isolated from Cow's Milk for Grana Padano Production.</title>
        <authorList>
            <person name="Soggiu A."/>
            <person name="Piras C."/>
            <person name="Gaiarsa S."/>
            <person name="Sassera D."/>
            <person name="Roncada P."/>
            <person name="Bendixen E."/>
            <person name="Brasca M."/>
            <person name="Bonizzi L."/>
        </authorList>
    </citation>
    <scope>NUCLEOTIDE SEQUENCE [LARGE SCALE GENOMIC DNA]</scope>
    <source>
        <strain evidence="8 9">DIVETGP</strain>
    </source>
</reference>
<accession>W6N8U3</accession>
<comment type="cofactor">
    <cofactor evidence="1">
        <name>[4Fe-4S] cluster</name>
        <dbReference type="ChEBI" id="CHEBI:49883"/>
    </cofactor>
</comment>
<dbReference type="SMART" id="SM00729">
    <property type="entry name" value="Elp3"/>
    <property type="match status" value="1"/>
</dbReference>
<dbReference type="InterPro" id="IPR006638">
    <property type="entry name" value="Elp3/MiaA/NifB-like_rSAM"/>
</dbReference>
<evidence type="ECO:0000256" key="2">
    <source>
        <dbReference type="ARBA" id="ARBA00022485"/>
    </source>
</evidence>
<proteinExistence type="predicted"/>
<dbReference type="SFLD" id="SFLDG01386">
    <property type="entry name" value="main_SPASM_domain-containing"/>
    <property type="match status" value="1"/>
</dbReference>
<keyword evidence="4" id="KW-0479">Metal-binding</keyword>
<dbReference type="GO" id="GO:0051539">
    <property type="term" value="F:4 iron, 4 sulfur cluster binding"/>
    <property type="evidence" value="ECO:0007669"/>
    <property type="project" value="UniProtKB-KW"/>
</dbReference>
<dbReference type="NCBIfam" id="TIGR04055">
    <property type="entry name" value="rSAM_NirJ2"/>
    <property type="match status" value="1"/>
</dbReference>
<evidence type="ECO:0000256" key="6">
    <source>
        <dbReference type="ARBA" id="ARBA00023014"/>
    </source>
</evidence>
<dbReference type="GeneID" id="29418848"/>
<evidence type="ECO:0000256" key="4">
    <source>
        <dbReference type="ARBA" id="ARBA00022723"/>
    </source>
</evidence>
<sequence length="325" mass="36409">MIVSWNTTNKCNLKCSHCYRNSGRKLEGELDTLEAKLLIDQIVKAGFKIMIFSGGEPLMREDIFELVNYASQSGLRPVLGSNGTLISMHTAERLKQSGIAAVGISLDSLDSKKHDNFRGYNGAFEDTVSAMKNCKKAGIRFQVHTTVMEWNKDEIMDITDFAVSIGAAAHHIFFMIPTGRANNMEDELLNTKEYDILLKSIMKKQQQVHIELKPTCAPQFVPIAENMGMNIRFKRGCLAGIKYCIISPKGDVQSCAYLTDIAGNVRRTPFNEIWKNSRLFNVLRTEIYTGKCGICKHKKICGGCRARASYYSNGNYMESDGLCKI</sequence>
<dbReference type="GO" id="GO:0003824">
    <property type="term" value="F:catalytic activity"/>
    <property type="evidence" value="ECO:0007669"/>
    <property type="project" value="InterPro"/>
</dbReference>
<evidence type="ECO:0000256" key="1">
    <source>
        <dbReference type="ARBA" id="ARBA00001966"/>
    </source>
</evidence>
<name>W6N8U3_CLOTY</name>
<dbReference type="Pfam" id="PF04055">
    <property type="entry name" value="Radical_SAM"/>
    <property type="match status" value="1"/>
</dbReference>
<dbReference type="OrthoDB" id="7021155at2"/>
<dbReference type="NCBIfam" id="TIGR04085">
    <property type="entry name" value="rSAM_more_4Fe4S"/>
    <property type="match status" value="1"/>
</dbReference>
<evidence type="ECO:0000256" key="5">
    <source>
        <dbReference type="ARBA" id="ARBA00023004"/>
    </source>
</evidence>
<keyword evidence="5" id="KW-0408">Iron</keyword>
<dbReference type="AlphaFoldDB" id="W6N8U3"/>
<dbReference type="InterPro" id="IPR013785">
    <property type="entry name" value="Aldolase_TIM"/>
</dbReference>
<dbReference type="InterPro" id="IPR023885">
    <property type="entry name" value="4Fe4S-binding_SPASM_dom"/>
</dbReference>
<keyword evidence="9" id="KW-1185">Reference proteome</keyword>
<keyword evidence="3" id="KW-0949">S-adenosyl-L-methionine</keyword>
<dbReference type="PROSITE" id="PS51918">
    <property type="entry name" value="RADICAL_SAM"/>
    <property type="match status" value="1"/>
</dbReference>
<evidence type="ECO:0000256" key="3">
    <source>
        <dbReference type="ARBA" id="ARBA00022691"/>
    </source>
</evidence>
<dbReference type="SFLD" id="SFLDG01387">
    <property type="entry name" value="BtrN-like_SPASM_domain_contain"/>
    <property type="match status" value="1"/>
</dbReference>
<dbReference type="Pfam" id="PF13186">
    <property type="entry name" value="SPASM"/>
    <property type="match status" value="1"/>
</dbReference>
<dbReference type="CDD" id="cd01335">
    <property type="entry name" value="Radical_SAM"/>
    <property type="match status" value="1"/>
</dbReference>
<dbReference type="GO" id="GO:0046872">
    <property type="term" value="F:metal ion binding"/>
    <property type="evidence" value="ECO:0007669"/>
    <property type="project" value="UniProtKB-KW"/>
</dbReference>
<dbReference type="Proteomes" id="UP000019482">
    <property type="component" value="Unassembled WGS sequence"/>
</dbReference>
<evidence type="ECO:0000313" key="8">
    <source>
        <dbReference type="EMBL" id="CDL92850.1"/>
    </source>
</evidence>
<gene>
    <name evidence="8" type="ORF">CTDIVETGP_2920</name>
</gene>
<dbReference type="SUPFAM" id="SSF102114">
    <property type="entry name" value="Radical SAM enzymes"/>
    <property type="match status" value="1"/>
</dbReference>
<evidence type="ECO:0000313" key="9">
    <source>
        <dbReference type="Proteomes" id="UP000019482"/>
    </source>
</evidence>
<dbReference type="PANTHER" id="PTHR11228:SF34">
    <property type="entry name" value="TUNGSTEN-CONTAINING ALDEHYDE FERREDOXIN OXIDOREDUCTASE COFACTOR MODIFYING PROTEIN"/>
    <property type="match status" value="1"/>
</dbReference>
<dbReference type="InterPro" id="IPR050377">
    <property type="entry name" value="Radical_SAM_PqqE_MftC-like"/>
</dbReference>
<dbReference type="InterPro" id="IPR058240">
    <property type="entry name" value="rSAM_sf"/>
</dbReference>
<dbReference type="SFLD" id="SFLDS00029">
    <property type="entry name" value="Radical_SAM"/>
    <property type="match status" value="1"/>
</dbReference>
<dbReference type="EMBL" id="CBXI010000044">
    <property type="protein sequence ID" value="CDL92850.1"/>
    <property type="molecule type" value="Genomic_DNA"/>
</dbReference>
<dbReference type="InterPro" id="IPR034391">
    <property type="entry name" value="AdoMet-like_SPASM_containing"/>
</dbReference>
<dbReference type="CDD" id="cd21123">
    <property type="entry name" value="SPASM_MftC-like"/>
    <property type="match status" value="1"/>
</dbReference>
<keyword evidence="2" id="KW-0004">4Fe-4S</keyword>
<keyword evidence="6" id="KW-0411">Iron-sulfur</keyword>
<evidence type="ECO:0000259" key="7">
    <source>
        <dbReference type="PROSITE" id="PS51918"/>
    </source>
</evidence>